<evidence type="ECO:0000313" key="6">
    <source>
        <dbReference type="Proteomes" id="UP000204502"/>
    </source>
</evidence>
<gene>
    <name evidence="5" type="ORF">Eldridge_074</name>
</gene>
<accession>A0A120HUN7</accession>
<keyword evidence="3" id="KW-0472">Membrane</keyword>
<evidence type="ECO:0000259" key="4">
    <source>
        <dbReference type="Pfam" id="PF18013"/>
    </source>
</evidence>
<name>A0A120HUN7_9CAUD</name>
<dbReference type="EMBL" id="KU253712">
    <property type="protein sequence ID" value="AMB18654.1"/>
    <property type="molecule type" value="Genomic_DNA"/>
</dbReference>
<feature type="region of interest" description="Disordered" evidence="2">
    <location>
        <begin position="986"/>
        <end position="1014"/>
    </location>
</feature>
<protein>
    <submittedName>
        <fullName evidence="5">Tail lysin</fullName>
    </submittedName>
</protein>
<feature type="coiled-coil region" evidence="1">
    <location>
        <begin position="180"/>
        <end position="210"/>
    </location>
</feature>
<feature type="domain" description="Phage tail lysozyme" evidence="4">
    <location>
        <begin position="1078"/>
        <end position="1204"/>
    </location>
</feature>
<evidence type="ECO:0000256" key="2">
    <source>
        <dbReference type="SAM" id="MobiDB-lite"/>
    </source>
</evidence>
<keyword evidence="6" id="KW-1185">Reference proteome</keyword>
<dbReference type="Proteomes" id="UP000204502">
    <property type="component" value="Segment"/>
</dbReference>
<organism evidence="5 6">
    <name type="scientific">Bacillus phage Eldridge</name>
    <dbReference type="NCBI Taxonomy" id="1776293"/>
    <lineage>
        <taxon>Viruses</taxon>
        <taxon>Duplodnaviria</taxon>
        <taxon>Heunggongvirae</taxon>
        <taxon>Uroviricota</taxon>
        <taxon>Caudoviricetes</taxon>
        <taxon>Herelleviridae</taxon>
        <taxon>Bastillevirinae</taxon>
        <taxon>Eldridgevirus</taxon>
        <taxon>Eldridgevirus eldridge</taxon>
    </lineage>
</organism>
<dbReference type="Gene3D" id="1.10.530.10">
    <property type="match status" value="1"/>
</dbReference>
<feature type="coiled-coil region" evidence="1">
    <location>
        <begin position="58"/>
        <end position="120"/>
    </location>
</feature>
<proteinExistence type="predicted"/>
<sequence>MANTERYRFDVDAETGKAVSKLKEVAQLMDKIDRLHSKGIDNYNTTNQKDVDKSMRSMSELSKSYQAVKKDLMEIQRNMQNMADSMSTPINATKAQREEIDKLKQAYANQANEAMQSQQELRKSYDQTLRKYREMASFTQNYSKTFKSKLDTNDVFNLPTGSENSFKAARQVMKDLADDADRTVTEIDKVKQAIQEANKLDRRSESLSRRAKASNYMSYQQATSFKGDYRTATQDFVRKREANMDSMTELGRNRSELSRRVNDIQNKPDASKEDLDKKIQLEESIRAIDKEMETRIQLNRTLEKTTANMERYNKSLLENGGVEVKPERGTMSGMMYERAPAIGLALTGAVAGTVGSLYNQGAGLNRSIRDDVISIGQHTGTQGADWRSSIRDNALDAGLSNKLGFSGQEMLNFQQNYLSNNGFTNMDDLNSAMRNQAIFSRTTGVDAASTQQFFQSAMQTGAVNGSQVKDIQDAFIGAIKQSGMEGREKDQLKALQGLLGSVSNGRSMTNDEVMNVMGLQSVLANTGVRSLQGEQGGQLLSQLNDGLRQGFDDPQTRLLFGAGTKYQGLSGMYDLQKQMEQGIANPELLNNLFGAAETQANGGDIKAQKAAFSMIVRQKLGTDITTDQIDGLYEARAKGDLTKEGIDKALNGNKETGGKVGDEKLKQYQDSHEAIDNQSESTTEKQATQLYDLGEVVRKTNAAMAGMPPALYASVIALGAFTLALGASAASMFGGKGVRGLFKGKYKGAGGGGGKGPKGGGGGGGGVPPIVDAKGNPIQSEKKGWMGRTKDTVGGWFGRGNSDTPKSSKGFWAGVGDKTKGFLGGAKDKAGGFFSATKDKVGGWFSKGNGSGIIENGGKGGGWMSKLGKAGGILGKVALPLSIATGAAQILTAKEGEKGKAIGSVGGGILGGMGGGAAAGAALGSVVPGLGTVIGGIGGSIVGGIAGSGIGGWIGSKFDGGGKKLETPEEVAAAKETLHKAFTIGEDKEGKETNKAKGQLDKENTNTKSRTETKRGDNIALEKENLKLFETLLNRTEALLAQARMQNGIMGTMQNGGGMMGSDGTMLNGSAGQVSGNDNASQIWNFLAGKGMNPGAISGILGNLQQESNLDPTAPNGGLAQWLGPRRKGLENFAKESGGDINSLDTQLNYMWKELSSGQFGNMEELNKLNPTEAAKYFEQHYEKAGKPMMEKRIGYANQWYNQLGGSGGAQLQSNAGTKSTNNGTNNKVSVNSNINVKVSGDEKASDKVKDSKELKGIASAIQQKIYGSLGFHSKETERA</sequence>
<dbReference type="InterPro" id="IPR041219">
    <property type="entry name" value="Phage_lysozyme2"/>
</dbReference>
<dbReference type="Pfam" id="PF18013">
    <property type="entry name" value="Phage_lysozyme2"/>
    <property type="match status" value="1"/>
</dbReference>
<evidence type="ECO:0000313" key="5">
    <source>
        <dbReference type="EMBL" id="AMB18654.1"/>
    </source>
</evidence>
<feature type="region of interest" description="Disordered" evidence="2">
    <location>
        <begin position="1210"/>
        <end position="1230"/>
    </location>
</feature>
<evidence type="ECO:0000256" key="3">
    <source>
        <dbReference type="SAM" id="Phobius"/>
    </source>
</evidence>
<reference evidence="5 6" key="1">
    <citation type="journal article" date="2016" name="Genome Announc.">
        <title>Complete Genome Sequence of Bacillus megaterium Bacteriophage Eldridge.</title>
        <authorList>
            <person name="Reveille A.M."/>
            <person name="Eldridge K.A."/>
            <person name="Temple L.M."/>
        </authorList>
    </citation>
    <scope>NUCLEOTIDE SEQUENCE [LARGE SCALE GENOMIC DNA]</scope>
</reference>
<feature type="transmembrane region" description="Helical" evidence="3">
    <location>
        <begin position="710"/>
        <end position="733"/>
    </location>
</feature>
<dbReference type="RefSeq" id="YP_009274778.1">
    <property type="nucleotide sequence ID" value="NC_030920.1"/>
</dbReference>
<keyword evidence="3" id="KW-1133">Transmembrane helix</keyword>
<dbReference type="GeneID" id="28801733"/>
<evidence type="ECO:0000256" key="1">
    <source>
        <dbReference type="SAM" id="Coils"/>
    </source>
</evidence>
<dbReference type="KEGG" id="vg:28801733"/>
<keyword evidence="1" id="KW-0175">Coiled coil</keyword>
<keyword evidence="3" id="KW-0812">Transmembrane</keyword>